<keyword evidence="5" id="KW-0812">Transmembrane</keyword>
<dbReference type="PANTHER" id="PTHR43317:SF1">
    <property type="entry name" value="THERMOSPERMINE SYNTHASE ACAULIS5"/>
    <property type="match status" value="1"/>
</dbReference>
<name>A0A0G1UXY8_9BACT</name>
<evidence type="ECO:0000256" key="2">
    <source>
        <dbReference type="ARBA" id="ARBA00022679"/>
    </source>
</evidence>
<dbReference type="NCBIfam" id="NF037959">
    <property type="entry name" value="MFS_SpdSyn"/>
    <property type="match status" value="1"/>
</dbReference>
<feature type="transmembrane region" description="Helical" evidence="5">
    <location>
        <begin position="176"/>
        <end position="193"/>
    </location>
</feature>
<feature type="transmembrane region" description="Helical" evidence="5">
    <location>
        <begin position="7"/>
        <end position="31"/>
    </location>
</feature>
<accession>A0A0G1UXY8</accession>
<proteinExistence type="inferred from homology"/>
<evidence type="ECO:0000259" key="6">
    <source>
        <dbReference type="PROSITE" id="PS51006"/>
    </source>
</evidence>
<dbReference type="InterPro" id="IPR036259">
    <property type="entry name" value="MFS_trans_sf"/>
</dbReference>
<evidence type="ECO:0000256" key="1">
    <source>
        <dbReference type="ARBA" id="ARBA00007867"/>
    </source>
</evidence>
<feature type="active site" description="Proton acceptor" evidence="4">
    <location>
        <position position="361"/>
    </location>
</feature>
<organism evidence="7 8">
    <name type="scientific">Candidatus Amesbacteria bacterium GW2011_GWA1_48_9</name>
    <dbReference type="NCBI Taxonomy" id="1618355"/>
    <lineage>
        <taxon>Bacteria</taxon>
        <taxon>Candidatus Amesiibacteriota</taxon>
    </lineage>
</organism>
<keyword evidence="5" id="KW-1133">Transmembrane helix</keyword>
<dbReference type="PATRIC" id="fig|1618355.3.peg.999"/>
<dbReference type="EMBL" id="LCPP01000041">
    <property type="protein sequence ID" value="KKU98936.1"/>
    <property type="molecule type" value="Genomic_DNA"/>
</dbReference>
<keyword evidence="5" id="KW-0472">Membrane</keyword>
<dbReference type="PANTHER" id="PTHR43317">
    <property type="entry name" value="THERMOSPERMINE SYNTHASE ACAULIS5"/>
    <property type="match status" value="1"/>
</dbReference>
<evidence type="ECO:0000313" key="7">
    <source>
        <dbReference type="EMBL" id="KKU98936.1"/>
    </source>
</evidence>
<evidence type="ECO:0000256" key="3">
    <source>
        <dbReference type="ARBA" id="ARBA00023115"/>
    </source>
</evidence>
<gene>
    <name evidence="7" type="ORF">UY33_C0041G0002</name>
</gene>
<feature type="transmembrane region" description="Helical" evidence="5">
    <location>
        <begin position="37"/>
        <end position="59"/>
    </location>
</feature>
<dbReference type="SUPFAM" id="SSF103473">
    <property type="entry name" value="MFS general substrate transporter"/>
    <property type="match status" value="1"/>
</dbReference>
<evidence type="ECO:0000256" key="4">
    <source>
        <dbReference type="PROSITE-ProRule" id="PRU00354"/>
    </source>
</evidence>
<keyword evidence="2 4" id="KW-0808">Transferase</keyword>
<feature type="transmembrane region" description="Helical" evidence="5">
    <location>
        <begin position="149"/>
        <end position="170"/>
    </location>
</feature>
<dbReference type="InterPro" id="IPR030374">
    <property type="entry name" value="PABS"/>
</dbReference>
<feature type="transmembrane region" description="Helical" evidence="5">
    <location>
        <begin position="108"/>
        <end position="128"/>
    </location>
</feature>
<dbReference type="GO" id="GO:0006596">
    <property type="term" value="P:polyamine biosynthetic process"/>
    <property type="evidence" value="ECO:0007669"/>
    <property type="project" value="UniProtKB-UniRule"/>
</dbReference>
<feature type="transmembrane region" description="Helical" evidence="5">
    <location>
        <begin position="71"/>
        <end position="96"/>
    </location>
</feature>
<dbReference type="SUPFAM" id="SSF53335">
    <property type="entry name" value="S-adenosyl-L-methionine-dependent methyltransferases"/>
    <property type="match status" value="1"/>
</dbReference>
<dbReference type="InterPro" id="IPR029063">
    <property type="entry name" value="SAM-dependent_MTases_sf"/>
</dbReference>
<comment type="caution">
    <text evidence="7">The sequence shown here is derived from an EMBL/GenBank/DDBJ whole genome shotgun (WGS) entry which is preliminary data.</text>
</comment>
<dbReference type="Gene3D" id="3.40.50.150">
    <property type="entry name" value="Vaccinia Virus protein VP39"/>
    <property type="match status" value="1"/>
</dbReference>
<evidence type="ECO:0000256" key="5">
    <source>
        <dbReference type="SAM" id="Phobius"/>
    </source>
</evidence>
<reference evidence="7 8" key="1">
    <citation type="journal article" date="2015" name="Nature">
        <title>rRNA introns, odd ribosomes, and small enigmatic genomes across a large radiation of phyla.</title>
        <authorList>
            <person name="Brown C.T."/>
            <person name="Hug L.A."/>
            <person name="Thomas B.C."/>
            <person name="Sharon I."/>
            <person name="Castelle C.J."/>
            <person name="Singh A."/>
            <person name="Wilkins M.J."/>
            <person name="Williams K.H."/>
            <person name="Banfield J.F."/>
        </authorList>
    </citation>
    <scope>NUCLEOTIDE SEQUENCE [LARGE SCALE GENOMIC DNA]</scope>
</reference>
<feature type="domain" description="PABS" evidence="6">
    <location>
        <begin position="204"/>
        <end position="450"/>
    </location>
</feature>
<dbReference type="GO" id="GO:0010487">
    <property type="term" value="F:thermospermine synthase activity"/>
    <property type="evidence" value="ECO:0007669"/>
    <property type="project" value="TreeGrafter"/>
</dbReference>
<comment type="similarity">
    <text evidence="1">Belongs to the spermidine/spermine synthase family.</text>
</comment>
<dbReference type="CDD" id="cd02440">
    <property type="entry name" value="AdoMet_MTases"/>
    <property type="match status" value="1"/>
</dbReference>
<dbReference type="AlphaFoldDB" id="A0A0G1UXY8"/>
<dbReference type="PROSITE" id="PS51006">
    <property type="entry name" value="PABS_2"/>
    <property type="match status" value="1"/>
</dbReference>
<dbReference type="Gene3D" id="1.20.1250.20">
    <property type="entry name" value="MFS general substrate transporter like domains"/>
    <property type="match status" value="1"/>
</dbReference>
<protein>
    <submittedName>
        <fullName evidence="7">Spermine synthase</fullName>
    </submittedName>
</protein>
<sequence>MPFSKLFLYFTVFLTGAAVLILEVVAVRVLAPFFGNTIFSVSSILSVVLAALSLGYYLGGRLADRRPSSQLFYSLIIISGLATLLVKISGSALLPLFSLTLPLTTGPLISSFCLFLLPALILGTLSPFAIKLSQQFYPSDKIGQASGTIFFWSTAGSLFGSLSAGFLLIPRLGTDQIIIATGLALVILGTAGLKLLRPPVILSIIAVTLGELTLISLISPARSPQIVYSGDGIYQKILIRDTSSAPRTRYLIQDKNTSAAIYLESPDHVFAYTQYYSLYKTFFPSAKKVLVIGGGAYTIPKSYLADSPDFQVDVAEIEPGLYLLARKYFILPDSPRLTNITADGRSYLARYPGSYDIIFADAYSSFLSIPGHLVTREFFRLAKSRLSPDGLFIGNFIGSITPTYPSYFLSQLKTFTSVFPAHLVFTLDQSDPGRIQNLIFVGFNQPPSSPSSSLPSNFKIHLLDTNTYDLTPHPVFTDNYNPAEYILAQTLTHSF</sequence>
<dbReference type="Proteomes" id="UP000034637">
    <property type="component" value="Unassembled WGS sequence"/>
</dbReference>
<feature type="transmembrane region" description="Helical" evidence="5">
    <location>
        <begin position="200"/>
        <end position="219"/>
    </location>
</feature>
<keyword evidence="3 4" id="KW-0620">Polyamine biosynthesis</keyword>
<dbReference type="Pfam" id="PF01564">
    <property type="entry name" value="Spermine_synth"/>
    <property type="match status" value="1"/>
</dbReference>
<evidence type="ECO:0000313" key="8">
    <source>
        <dbReference type="Proteomes" id="UP000034637"/>
    </source>
</evidence>